<dbReference type="AlphaFoldDB" id="A0A318QGJ0"/>
<evidence type="ECO:0000256" key="2">
    <source>
        <dbReference type="SAM" id="SignalP"/>
    </source>
</evidence>
<evidence type="ECO:0000313" key="4">
    <source>
        <dbReference type="EMBL" id="PYD76502.1"/>
    </source>
</evidence>
<evidence type="ECO:0000256" key="1">
    <source>
        <dbReference type="SAM" id="MobiDB-lite"/>
    </source>
</evidence>
<reference evidence="4 5" key="1">
    <citation type="submission" date="2017-07" db="EMBL/GenBank/DDBJ databases">
        <title>A draft genome sequence of Komagataeibacter sp. T5K1.</title>
        <authorList>
            <person name="Skraban J."/>
            <person name="Cleenwerck I."/>
            <person name="Vandamme P."/>
            <person name="Trcek J."/>
        </authorList>
    </citation>
    <scope>NUCLEOTIDE SEQUENCE [LARGE SCALE GENOMIC DNA]</scope>
    <source>
        <strain evidence="4 5">T5K1</strain>
    </source>
</reference>
<dbReference type="EMBL" id="PRCW01000020">
    <property type="protein sequence ID" value="PYD48923.1"/>
    <property type="molecule type" value="Genomic_DNA"/>
</dbReference>
<comment type="caution">
    <text evidence="4">The sequence shown here is derived from an EMBL/GenBank/DDBJ whole genome shotgun (WGS) entry which is preliminary data.</text>
</comment>
<feature type="compositionally biased region" description="Basic and acidic residues" evidence="1">
    <location>
        <begin position="68"/>
        <end position="82"/>
    </location>
</feature>
<keyword evidence="2" id="KW-0732">Signal</keyword>
<organism evidence="4 5">
    <name type="scientific">Novacetimonas pomaceti</name>
    <dbReference type="NCBI Taxonomy" id="2021998"/>
    <lineage>
        <taxon>Bacteria</taxon>
        <taxon>Pseudomonadati</taxon>
        <taxon>Pseudomonadota</taxon>
        <taxon>Alphaproteobacteria</taxon>
        <taxon>Acetobacterales</taxon>
        <taxon>Acetobacteraceae</taxon>
        <taxon>Novacetimonas</taxon>
    </lineage>
</organism>
<dbReference type="EMBL" id="NOXG01000002">
    <property type="protein sequence ID" value="PYD76502.1"/>
    <property type="molecule type" value="Genomic_DNA"/>
</dbReference>
<feature type="chain" id="PRO_5016371058" evidence="2">
    <location>
        <begin position="26"/>
        <end position="118"/>
    </location>
</feature>
<name>A0A318QGJ0_9PROT</name>
<protein>
    <submittedName>
        <fullName evidence="4">Uncharacterized protein</fullName>
    </submittedName>
</protein>
<gene>
    <name evidence="3" type="ORF">C3920_02120</name>
    <name evidence="4" type="ORF">CFR71_02910</name>
</gene>
<dbReference type="RefSeq" id="WP_110526822.1">
    <property type="nucleotide sequence ID" value="NZ_JAHRDT010000026.1"/>
</dbReference>
<dbReference type="Proteomes" id="UP000247609">
    <property type="component" value="Unassembled WGS sequence"/>
</dbReference>
<reference evidence="3 6" key="2">
    <citation type="submission" date="2018-02" db="EMBL/GenBank/DDBJ databases">
        <authorList>
            <person name="Skraban J."/>
            <person name="Trcek J."/>
        </authorList>
    </citation>
    <scope>NUCLEOTIDE SEQUENCE [LARGE SCALE GENOMIC DNA]</scope>
    <source>
        <strain evidence="3 6">AV446</strain>
    </source>
</reference>
<accession>A0A318QGJ0</accession>
<feature type="compositionally biased region" description="Polar residues" evidence="1">
    <location>
        <begin position="83"/>
        <end position="100"/>
    </location>
</feature>
<feature type="signal peptide" evidence="2">
    <location>
        <begin position="1"/>
        <end position="25"/>
    </location>
</feature>
<evidence type="ECO:0000313" key="6">
    <source>
        <dbReference type="Proteomes" id="UP000248116"/>
    </source>
</evidence>
<proteinExistence type="predicted"/>
<dbReference type="Proteomes" id="UP000248116">
    <property type="component" value="Unassembled WGS sequence"/>
</dbReference>
<evidence type="ECO:0000313" key="5">
    <source>
        <dbReference type="Proteomes" id="UP000247609"/>
    </source>
</evidence>
<sequence>MLMSRGKLMTALAAGLCLFSISANAAPPPGNSDQDSGSDNSDDRMTVHGQRNRLPPGYQDAPSMELNHGPDPDHAEHVHRDSVTGTDLSRFGSSYQSSGINGDGQLGDSTGNGWVAPR</sequence>
<keyword evidence="6" id="KW-1185">Reference proteome</keyword>
<feature type="region of interest" description="Disordered" evidence="1">
    <location>
        <begin position="22"/>
        <end position="118"/>
    </location>
</feature>
<evidence type="ECO:0000313" key="3">
    <source>
        <dbReference type="EMBL" id="PYD48923.1"/>
    </source>
</evidence>